<evidence type="ECO:0000313" key="1">
    <source>
        <dbReference type="EMBL" id="BBO33415.1"/>
    </source>
</evidence>
<organism evidence="1 2">
    <name type="scientific">Lacipirellula parvula</name>
    <dbReference type="NCBI Taxonomy" id="2650471"/>
    <lineage>
        <taxon>Bacteria</taxon>
        <taxon>Pseudomonadati</taxon>
        <taxon>Planctomycetota</taxon>
        <taxon>Planctomycetia</taxon>
        <taxon>Pirellulales</taxon>
        <taxon>Lacipirellulaceae</taxon>
        <taxon>Lacipirellula</taxon>
    </lineage>
</organism>
<gene>
    <name evidence="1" type="ORF">PLANPX_3027</name>
</gene>
<proteinExistence type="predicted"/>
<dbReference type="KEGG" id="lpav:PLANPX_3027"/>
<reference evidence="2" key="1">
    <citation type="submission" date="2019-10" db="EMBL/GenBank/DDBJ databases">
        <title>Lacipirellula parvula gen. nov., sp. nov., representing a lineage of planctomycetes widespread in freshwater anoxic habitats, and description of the family Lacipirellulaceae.</title>
        <authorList>
            <person name="Dedysh S.N."/>
            <person name="Kulichevskaya I.S."/>
            <person name="Beletsky A.V."/>
            <person name="Rakitin A.L."/>
            <person name="Mardanov A.V."/>
            <person name="Ivanova A.A."/>
            <person name="Saltykova V.X."/>
            <person name="Rijpstra W.I.C."/>
            <person name="Sinninghe Damste J.S."/>
            <person name="Ravin N.V."/>
        </authorList>
    </citation>
    <scope>NUCLEOTIDE SEQUENCE [LARGE SCALE GENOMIC DNA]</scope>
    <source>
        <strain evidence="2">PX69</strain>
    </source>
</reference>
<dbReference type="InterPro" id="IPR011032">
    <property type="entry name" value="GroES-like_sf"/>
</dbReference>
<dbReference type="Proteomes" id="UP000326837">
    <property type="component" value="Chromosome"/>
</dbReference>
<keyword evidence="2" id="KW-1185">Reference proteome</keyword>
<dbReference type="AlphaFoldDB" id="A0A5K7XAG4"/>
<protein>
    <submittedName>
        <fullName evidence="1">Uncharacterized protein</fullName>
    </submittedName>
</protein>
<name>A0A5K7XAG4_9BACT</name>
<accession>A0A5K7XAG4</accession>
<dbReference type="EMBL" id="AP021861">
    <property type="protein sequence ID" value="BBO33415.1"/>
    <property type="molecule type" value="Genomic_DNA"/>
</dbReference>
<evidence type="ECO:0000313" key="2">
    <source>
        <dbReference type="Proteomes" id="UP000326837"/>
    </source>
</evidence>
<sequence length="93" mass="9727">MMTRFVLNGIGNVGVREKPIPLLESHDAITRTTAALICMSDIRTVVGDIGNRQGLTLGKCVAVNAIPPTCAAIGNAATAKRCRSADKCLAVSF</sequence>
<dbReference type="Gene3D" id="3.90.180.10">
    <property type="entry name" value="Medium-chain alcohol dehydrogenases, catalytic domain"/>
    <property type="match status" value="1"/>
</dbReference>
<dbReference type="SUPFAM" id="SSF50129">
    <property type="entry name" value="GroES-like"/>
    <property type="match status" value="1"/>
</dbReference>